<keyword evidence="4" id="KW-0560">Oxidoreductase</keyword>
<name>A0ABU2H2P7_9ACTN</name>
<sequence length="453" mass="48350">MSRPRIVVVGAGFAGLNCLRRLERRVPRGSAELVLVTPQDYQLYQPLLPQVASGLVTPQSISVSLHRLLHQTRMVPGFAVGVDVQARAVLVRTISGALTSVRYDRLVLAPGSRTRQFPIPGLTEHAVGNKTLAEAVYLRDHVLAQLELANASDDPAEREERCRFVVVGGGYTGVETAASLELLCEEGMRRYPRLRESVDWHLVDVADRLMPELGQNLGDDALNLLRSRGIRVSLGVSVREVSADKVTLTDGRVLPSRTLIWAAGTEPSPLMAATGLPTQKGKLTVGSDLATPSHPEVFALGDSAAVPDMSSDDGALCPPTAQAASRQGPVAADNVIASLLGRPTRSYRYRDLGLLVDLSGRDAVAKPLGIDLTGTPALALTRGYHLYALASGPARARVAANWAIRTAFGGEVSRLGFLSGSRAAMGVAEETECVQPDEARRQIEQLSATDPNG</sequence>
<dbReference type="RefSeq" id="WP_310911040.1">
    <property type="nucleotide sequence ID" value="NZ_JAVLVT010000001.1"/>
</dbReference>
<dbReference type="PRINTS" id="PR00411">
    <property type="entry name" value="PNDRDTASEI"/>
</dbReference>
<keyword evidence="3" id="KW-0274">FAD</keyword>
<comment type="similarity">
    <text evidence="1">Belongs to the NADH dehydrogenase family.</text>
</comment>
<dbReference type="Proteomes" id="UP001250214">
    <property type="component" value="Unassembled WGS sequence"/>
</dbReference>
<gene>
    <name evidence="7" type="ORF">RIF23_04605</name>
</gene>
<keyword evidence="5" id="KW-0520">NAD</keyword>
<evidence type="ECO:0000256" key="4">
    <source>
        <dbReference type="ARBA" id="ARBA00023002"/>
    </source>
</evidence>
<evidence type="ECO:0000256" key="1">
    <source>
        <dbReference type="ARBA" id="ARBA00005272"/>
    </source>
</evidence>
<comment type="caution">
    <text evidence="7">The sequence shown here is derived from an EMBL/GenBank/DDBJ whole genome shotgun (WGS) entry which is preliminary data.</text>
</comment>
<dbReference type="Pfam" id="PF07992">
    <property type="entry name" value="Pyr_redox_2"/>
    <property type="match status" value="1"/>
</dbReference>
<dbReference type="SUPFAM" id="SSF51905">
    <property type="entry name" value="FAD/NAD(P)-binding domain"/>
    <property type="match status" value="1"/>
</dbReference>
<proteinExistence type="inferred from homology"/>
<evidence type="ECO:0000259" key="6">
    <source>
        <dbReference type="Pfam" id="PF07992"/>
    </source>
</evidence>
<organism evidence="7 8">
    <name type="scientific">Lipingzhangella rawalii</name>
    <dbReference type="NCBI Taxonomy" id="2055835"/>
    <lineage>
        <taxon>Bacteria</taxon>
        <taxon>Bacillati</taxon>
        <taxon>Actinomycetota</taxon>
        <taxon>Actinomycetes</taxon>
        <taxon>Streptosporangiales</taxon>
        <taxon>Nocardiopsidaceae</taxon>
        <taxon>Lipingzhangella</taxon>
    </lineage>
</organism>
<accession>A0ABU2H2P7</accession>
<evidence type="ECO:0000256" key="5">
    <source>
        <dbReference type="ARBA" id="ARBA00023027"/>
    </source>
</evidence>
<feature type="domain" description="FAD/NAD(P)-binding" evidence="6">
    <location>
        <begin position="5"/>
        <end position="328"/>
    </location>
</feature>
<dbReference type="InterPro" id="IPR023753">
    <property type="entry name" value="FAD/NAD-binding_dom"/>
</dbReference>
<dbReference type="InterPro" id="IPR036188">
    <property type="entry name" value="FAD/NAD-bd_sf"/>
</dbReference>
<dbReference type="PRINTS" id="PR00368">
    <property type="entry name" value="FADPNR"/>
</dbReference>
<evidence type="ECO:0000256" key="3">
    <source>
        <dbReference type="ARBA" id="ARBA00022827"/>
    </source>
</evidence>
<keyword evidence="8" id="KW-1185">Reference proteome</keyword>
<reference evidence="8" key="1">
    <citation type="submission" date="2023-07" db="EMBL/GenBank/DDBJ databases">
        <title>Novel species in the genus Lipingzhangella isolated from Sambhar Salt Lake.</title>
        <authorList>
            <person name="Jiya N."/>
            <person name="Kajale S."/>
            <person name="Sharma A."/>
        </authorList>
    </citation>
    <scope>NUCLEOTIDE SEQUENCE [LARGE SCALE GENOMIC DNA]</scope>
    <source>
        <strain evidence="8">LS1_29</strain>
    </source>
</reference>
<protein>
    <submittedName>
        <fullName evidence="7">FAD-dependent oxidoreductase</fullName>
    </submittedName>
</protein>
<evidence type="ECO:0000313" key="7">
    <source>
        <dbReference type="EMBL" id="MDS1269577.1"/>
    </source>
</evidence>
<dbReference type="Gene3D" id="3.50.50.100">
    <property type="match status" value="1"/>
</dbReference>
<evidence type="ECO:0000256" key="2">
    <source>
        <dbReference type="ARBA" id="ARBA00022630"/>
    </source>
</evidence>
<dbReference type="InterPro" id="IPR045024">
    <property type="entry name" value="NDH-2"/>
</dbReference>
<keyword evidence="2" id="KW-0285">Flavoprotein</keyword>
<evidence type="ECO:0000313" key="8">
    <source>
        <dbReference type="Proteomes" id="UP001250214"/>
    </source>
</evidence>
<dbReference type="PANTHER" id="PTHR43706:SF45">
    <property type="entry name" value="NADH DEHYDROGENASE-LIKE PROTEIN RV1812C"/>
    <property type="match status" value="1"/>
</dbReference>
<dbReference type="PANTHER" id="PTHR43706">
    <property type="entry name" value="NADH DEHYDROGENASE"/>
    <property type="match status" value="1"/>
</dbReference>
<dbReference type="EMBL" id="JAVLVT010000001">
    <property type="protein sequence ID" value="MDS1269577.1"/>
    <property type="molecule type" value="Genomic_DNA"/>
</dbReference>